<protein>
    <submittedName>
        <fullName evidence="1">Acetyltransferase</fullName>
    </submittedName>
</protein>
<dbReference type="AlphaFoldDB" id="A0A0F4XMY9"/>
<organism evidence="1 2">
    <name type="scientific">Pseudomonas kilonensis</name>
    <dbReference type="NCBI Taxonomy" id="132476"/>
    <lineage>
        <taxon>Bacteria</taxon>
        <taxon>Pseudomonadati</taxon>
        <taxon>Pseudomonadota</taxon>
        <taxon>Gammaproteobacteria</taxon>
        <taxon>Pseudomonadales</taxon>
        <taxon>Pseudomonadaceae</taxon>
        <taxon>Pseudomonas</taxon>
    </lineage>
</organism>
<dbReference type="GO" id="GO:0016740">
    <property type="term" value="F:transferase activity"/>
    <property type="evidence" value="ECO:0007669"/>
    <property type="project" value="UniProtKB-KW"/>
</dbReference>
<reference evidence="1 2" key="1">
    <citation type="submission" date="2015-03" db="EMBL/GenBank/DDBJ databases">
        <title>Pseudomonas fluorescens 1855-344 Genome sequencing and assembly.</title>
        <authorList>
            <person name="Eng W.W.H."/>
            <person name="Gan H.M."/>
            <person name="Savka M.A."/>
        </authorList>
    </citation>
    <scope>NUCLEOTIDE SEQUENCE [LARGE SCALE GENOMIC DNA]</scope>
    <source>
        <strain evidence="1 2">1855-344</strain>
    </source>
</reference>
<comment type="caution">
    <text evidence="1">The sequence shown here is derived from an EMBL/GenBank/DDBJ whole genome shotgun (WGS) entry which is preliminary data.</text>
</comment>
<dbReference type="OrthoDB" id="9182062at2"/>
<evidence type="ECO:0000313" key="2">
    <source>
        <dbReference type="Proteomes" id="UP000033662"/>
    </source>
</evidence>
<gene>
    <name evidence="1" type="ORF">VP02_15250</name>
</gene>
<name>A0A0F4XMY9_9PSED</name>
<proteinExistence type="predicted"/>
<keyword evidence="1" id="KW-0808">Transferase</keyword>
<dbReference type="Proteomes" id="UP000033662">
    <property type="component" value="Unassembled WGS sequence"/>
</dbReference>
<dbReference type="PATRIC" id="fig|132476.4.peg.1160"/>
<dbReference type="EMBL" id="JZXC01000013">
    <property type="protein sequence ID" value="KKA07145.1"/>
    <property type="molecule type" value="Genomic_DNA"/>
</dbReference>
<evidence type="ECO:0000313" key="1">
    <source>
        <dbReference type="EMBL" id="KKA07145.1"/>
    </source>
</evidence>
<sequence length="56" mass="6444">MNHKLNTYGVFIVERPKVKAIKKLDLGGDLGKQIVYSETKLVLRTHKKTFQKLADM</sequence>
<accession>A0A0F4XMY9</accession>